<dbReference type="PROSITE" id="PS50002">
    <property type="entry name" value="SH3"/>
    <property type="match status" value="1"/>
</dbReference>
<dbReference type="Pfam" id="PF13181">
    <property type="entry name" value="TPR_8"/>
    <property type="match status" value="1"/>
</dbReference>
<evidence type="ECO:0000256" key="6">
    <source>
        <dbReference type="PROSITE-ProRule" id="PRU00339"/>
    </source>
</evidence>
<sequence>MATNSRKKPESFEEFVRAGAQFSKRRDFKRALQCFSKALKLTTGVDLQKVSAVHVEAGSCCYMLRQYEKALYHYKRQLAAAKQSGRGADQAHAYANIGVALQALDLYDKALECFKKQHALAQREGDAFLQAQALDSIGACIDVSSPHHVFPVVWQEEDVVAQAGYMSRLGVCHREQGRYTEAIALFESVLALHEARGDRRGQAQAHRHLGSVYEAFADFEKSAQHFESYITLMRDLGDTAMLFTGYDRLGTIYERLSDRRQAAENYKAAMSLAMEAGNQVYKAAARRHLHRATDQTSSAAAAPAEEGDPGKRRMTVTLRAKKGMTKLFRNSFRRSQAIDSDVWLSEMERGHGGLATASLDDVGDMVLEEEPDARSRRATSSGTNARGTGLDKSSERRNTVSALQADGTSSPVVHGSKKEKSGLRGVLKLGSKRYNQEAESSADEGSANGGSLLVTTDIDALDLDGEPAPSSGATGSEWAPVLAAPSQFAAVDEPVELESVSVTTSEAASLGDSVETSLSYISVDANTGASKSAPRTPPLARAAGHRSTSFAAAGPRGAAPMAGPVGTAGPPTRSSHTLQFNAIRLEPNLAPETSTKPVETSLVRSAPPPVAPKPTLHAPAGQALATPDSPSTKRAWIGADQRWVAKYTHKSKEADNLSFKKGDVLVNLKAVSDDWFFGKNVRTTQSGLIPANYIEEEVTDDTAEA</sequence>
<evidence type="ECO:0000256" key="1">
    <source>
        <dbReference type="ARBA" id="ARBA00004496"/>
    </source>
</evidence>
<dbReference type="InterPro" id="IPR052386">
    <property type="entry name" value="GPSM"/>
</dbReference>
<dbReference type="InterPro" id="IPR011990">
    <property type="entry name" value="TPR-like_helical_dom_sf"/>
</dbReference>
<feature type="domain" description="SH3" evidence="8">
    <location>
        <begin position="638"/>
        <end position="699"/>
    </location>
</feature>
<keyword evidence="6" id="KW-0802">TPR repeat</keyword>
<dbReference type="SMART" id="SM00028">
    <property type="entry name" value="TPR"/>
    <property type="match status" value="6"/>
</dbReference>
<dbReference type="Pfam" id="PF13424">
    <property type="entry name" value="TPR_12"/>
    <property type="match status" value="1"/>
</dbReference>
<feature type="region of interest" description="Disordered" evidence="7">
    <location>
        <begin position="527"/>
        <end position="575"/>
    </location>
</feature>
<dbReference type="EMBL" id="CH991544">
    <property type="protein sequence ID" value="EDQ91946.1"/>
    <property type="molecule type" value="Genomic_DNA"/>
</dbReference>
<dbReference type="RefSeq" id="XP_001743232.1">
    <property type="nucleotide sequence ID" value="XM_001743180.1"/>
</dbReference>
<evidence type="ECO:0000259" key="8">
    <source>
        <dbReference type="PROSITE" id="PS50002"/>
    </source>
</evidence>
<dbReference type="InterPro" id="IPR036028">
    <property type="entry name" value="SH3-like_dom_sf"/>
</dbReference>
<comment type="subcellular location">
    <subcellularLocation>
        <location evidence="1">Cytoplasm</location>
    </subcellularLocation>
</comment>
<dbReference type="PANTHER" id="PTHR45954:SF1">
    <property type="entry name" value="LD33695P"/>
    <property type="match status" value="1"/>
</dbReference>
<name>A9URL7_MONBE</name>
<dbReference type="AlphaFoldDB" id="A9URL7"/>
<feature type="repeat" description="TPR" evidence="6">
    <location>
        <begin position="12"/>
        <end position="45"/>
    </location>
</feature>
<feature type="region of interest" description="Disordered" evidence="7">
    <location>
        <begin position="587"/>
        <end position="633"/>
    </location>
</feature>
<keyword evidence="4" id="KW-0677">Repeat</keyword>
<feature type="region of interest" description="Disordered" evidence="7">
    <location>
        <begin position="287"/>
        <end position="315"/>
    </location>
</feature>
<feature type="compositionally biased region" description="Low complexity" evidence="7">
    <location>
        <begin position="551"/>
        <end position="564"/>
    </location>
</feature>
<feature type="repeat" description="TPR" evidence="6">
    <location>
        <begin position="91"/>
        <end position="124"/>
    </location>
</feature>
<evidence type="ECO:0000313" key="9">
    <source>
        <dbReference type="EMBL" id="EDQ91946.1"/>
    </source>
</evidence>
<evidence type="ECO:0000256" key="7">
    <source>
        <dbReference type="SAM" id="MobiDB-lite"/>
    </source>
</evidence>
<feature type="compositionally biased region" description="Low complexity" evidence="7">
    <location>
        <begin position="294"/>
        <end position="304"/>
    </location>
</feature>
<dbReference type="GeneID" id="5888434"/>
<dbReference type="KEGG" id="mbr:MONBRDRAFT_6110"/>
<feature type="repeat" description="TPR" evidence="6">
    <location>
        <begin position="243"/>
        <end position="276"/>
    </location>
</feature>
<evidence type="ECO:0000256" key="5">
    <source>
        <dbReference type="PROSITE-ProRule" id="PRU00192"/>
    </source>
</evidence>
<dbReference type="Proteomes" id="UP000001357">
    <property type="component" value="Unassembled WGS sequence"/>
</dbReference>
<dbReference type="Gene3D" id="2.30.30.40">
    <property type="entry name" value="SH3 Domains"/>
    <property type="match status" value="1"/>
</dbReference>
<dbReference type="InterPro" id="IPR001452">
    <property type="entry name" value="SH3_domain"/>
</dbReference>
<dbReference type="GO" id="GO:0005938">
    <property type="term" value="C:cell cortex"/>
    <property type="evidence" value="ECO:0000318"/>
    <property type="project" value="GO_Central"/>
</dbReference>
<dbReference type="eggNOG" id="KOG1130">
    <property type="taxonomic scope" value="Eukaryota"/>
</dbReference>
<dbReference type="STRING" id="81824.A9URL7"/>
<accession>A9URL7</accession>
<evidence type="ECO:0000256" key="3">
    <source>
        <dbReference type="ARBA" id="ARBA00022490"/>
    </source>
</evidence>
<dbReference type="GO" id="GO:0005092">
    <property type="term" value="F:GDP-dissociation inhibitor activity"/>
    <property type="evidence" value="ECO:0000318"/>
    <property type="project" value="GO_Central"/>
</dbReference>
<dbReference type="SUPFAM" id="SSF50044">
    <property type="entry name" value="SH3-domain"/>
    <property type="match status" value="1"/>
</dbReference>
<feature type="repeat" description="TPR" evidence="6">
    <location>
        <begin position="203"/>
        <end position="236"/>
    </location>
</feature>
<keyword evidence="3" id="KW-0963">Cytoplasm</keyword>
<dbReference type="Pfam" id="PF14604">
    <property type="entry name" value="SH3_9"/>
    <property type="match status" value="1"/>
</dbReference>
<dbReference type="InParanoid" id="A9URL7"/>
<dbReference type="InterPro" id="IPR019734">
    <property type="entry name" value="TPR_rpt"/>
</dbReference>
<protein>
    <recommendedName>
        <fullName evidence="8">SH3 domain-containing protein</fullName>
    </recommendedName>
</protein>
<dbReference type="SMART" id="SM00326">
    <property type="entry name" value="SH3"/>
    <property type="match status" value="1"/>
</dbReference>
<dbReference type="Gene3D" id="1.25.40.10">
    <property type="entry name" value="Tetratricopeptide repeat domain"/>
    <property type="match status" value="2"/>
</dbReference>
<gene>
    <name evidence="9" type="ORF">MONBRDRAFT_6110</name>
</gene>
<dbReference type="GO" id="GO:0000132">
    <property type="term" value="P:establishment of mitotic spindle orientation"/>
    <property type="evidence" value="ECO:0000318"/>
    <property type="project" value="GO_Central"/>
</dbReference>
<reference evidence="9 10" key="1">
    <citation type="journal article" date="2008" name="Nature">
        <title>The genome of the choanoflagellate Monosiga brevicollis and the origin of metazoans.</title>
        <authorList>
            <consortium name="JGI Sequencing"/>
            <person name="King N."/>
            <person name="Westbrook M.J."/>
            <person name="Young S.L."/>
            <person name="Kuo A."/>
            <person name="Abedin M."/>
            <person name="Chapman J."/>
            <person name="Fairclough S."/>
            <person name="Hellsten U."/>
            <person name="Isogai Y."/>
            <person name="Letunic I."/>
            <person name="Marr M."/>
            <person name="Pincus D."/>
            <person name="Putnam N."/>
            <person name="Rokas A."/>
            <person name="Wright K.J."/>
            <person name="Zuzow R."/>
            <person name="Dirks W."/>
            <person name="Good M."/>
            <person name="Goodstein D."/>
            <person name="Lemons D."/>
            <person name="Li W."/>
            <person name="Lyons J.B."/>
            <person name="Morris A."/>
            <person name="Nichols S."/>
            <person name="Richter D.J."/>
            <person name="Salamov A."/>
            <person name="Bork P."/>
            <person name="Lim W.A."/>
            <person name="Manning G."/>
            <person name="Miller W.T."/>
            <person name="McGinnis W."/>
            <person name="Shapiro H."/>
            <person name="Tjian R."/>
            <person name="Grigoriev I.V."/>
            <person name="Rokhsar D."/>
        </authorList>
    </citation>
    <scope>NUCLEOTIDE SEQUENCE [LARGE SCALE GENOMIC DNA]</scope>
    <source>
        <strain evidence="10">MX1 / ATCC 50154</strain>
    </source>
</reference>
<feature type="region of interest" description="Disordered" evidence="7">
    <location>
        <begin position="370"/>
        <end position="421"/>
    </location>
</feature>
<dbReference type="PANTHER" id="PTHR45954">
    <property type="entry name" value="LD33695P"/>
    <property type="match status" value="1"/>
</dbReference>
<organism evidence="9 10">
    <name type="scientific">Monosiga brevicollis</name>
    <name type="common">Choanoflagellate</name>
    <dbReference type="NCBI Taxonomy" id="81824"/>
    <lineage>
        <taxon>Eukaryota</taxon>
        <taxon>Choanoflagellata</taxon>
        <taxon>Craspedida</taxon>
        <taxon>Salpingoecidae</taxon>
        <taxon>Monosiga</taxon>
    </lineage>
</organism>
<feature type="compositionally biased region" description="Polar residues" evidence="7">
    <location>
        <begin position="399"/>
        <end position="411"/>
    </location>
</feature>
<evidence type="ECO:0000256" key="4">
    <source>
        <dbReference type="ARBA" id="ARBA00022737"/>
    </source>
</evidence>
<evidence type="ECO:0000256" key="2">
    <source>
        <dbReference type="ARBA" id="ARBA00022443"/>
    </source>
</evidence>
<dbReference type="SUPFAM" id="SSF48452">
    <property type="entry name" value="TPR-like"/>
    <property type="match status" value="1"/>
</dbReference>
<keyword evidence="10" id="KW-1185">Reference proteome</keyword>
<keyword evidence="2 5" id="KW-0728">SH3 domain</keyword>
<dbReference type="PROSITE" id="PS50005">
    <property type="entry name" value="TPR"/>
    <property type="match status" value="5"/>
</dbReference>
<proteinExistence type="predicted"/>
<dbReference type="GO" id="GO:0001965">
    <property type="term" value="F:G-protein alpha-subunit binding"/>
    <property type="evidence" value="ECO:0000318"/>
    <property type="project" value="GO_Central"/>
</dbReference>
<feature type="repeat" description="TPR" evidence="6">
    <location>
        <begin position="163"/>
        <end position="196"/>
    </location>
</feature>
<evidence type="ECO:0000313" key="10">
    <source>
        <dbReference type="Proteomes" id="UP000001357"/>
    </source>
</evidence>